<accession>A0A0B5DS96</accession>
<dbReference type="AlphaFoldDB" id="A0A0B5DS96"/>
<dbReference type="HOGENOM" id="CLU_109775_0_0_5"/>
<evidence type="ECO:0000313" key="2">
    <source>
        <dbReference type="Proteomes" id="UP000031521"/>
    </source>
</evidence>
<dbReference type="KEGG" id="cid:P73_1693"/>
<sequence length="220" mass="22921">MDEIDGYESFEERVRQMEGALGGAETMAAAFGREMTRFQATVAETGRELGTLERGLSRGLKRAIDGLVFDGDTLSEALRGVGRSMLDAAYAAALKPVTRHVAGALGGGIEGLIRGILPFAAGGAFAQGRVMPFARGGVVSGPVQFPMRGGTGLMGEAGPEAIMPLTRGADGRLGVRAEGSARPVSVTMNISTPDVAGFRRSQSQIAAQLTRALGRGRRNQ</sequence>
<evidence type="ECO:0000313" key="1">
    <source>
        <dbReference type="EMBL" id="AJE46408.1"/>
    </source>
</evidence>
<protein>
    <submittedName>
        <fullName evidence="1">Gene transfer agent tail tape measure protein</fullName>
    </submittedName>
</protein>
<proteinExistence type="predicted"/>
<dbReference type="RefSeq" id="WP_043869294.1">
    <property type="nucleotide sequence ID" value="NZ_CP004393.1"/>
</dbReference>
<gene>
    <name evidence="1" type="ORF">P73_1693</name>
</gene>
<dbReference type="Proteomes" id="UP000031521">
    <property type="component" value="Chromosome"/>
</dbReference>
<name>A0A0B5DS96_9RHOB</name>
<reference evidence="1 2" key="1">
    <citation type="journal article" date="2014" name="Int. J. Syst. Evol. Microbiol.">
        <title>Celeribacter indicus sp. nov., a polycyclic aromatic hydrocarbon-degrading bacterium from deep-sea sediment and reclassification of Huaishuia halophila as Celeribacter halophilus comb. nov.</title>
        <authorList>
            <person name="Lai Q."/>
            <person name="Cao J."/>
            <person name="Yuan J."/>
            <person name="Li F."/>
            <person name="Shao Z."/>
        </authorList>
    </citation>
    <scope>NUCLEOTIDE SEQUENCE [LARGE SCALE GENOMIC DNA]</scope>
    <source>
        <strain evidence="1">P73</strain>
    </source>
</reference>
<organism evidence="1 2">
    <name type="scientific">Celeribacter indicus</name>
    <dbReference type="NCBI Taxonomy" id="1208324"/>
    <lineage>
        <taxon>Bacteria</taxon>
        <taxon>Pseudomonadati</taxon>
        <taxon>Pseudomonadota</taxon>
        <taxon>Alphaproteobacteria</taxon>
        <taxon>Rhodobacterales</taxon>
        <taxon>Roseobacteraceae</taxon>
        <taxon>Celeribacter</taxon>
    </lineage>
</organism>
<dbReference type="STRING" id="1208324.P73_1693"/>
<dbReference type="OrthoDB" id="8448547at2"/>
<dbReference type="EMBL" id="CP004393">
    <property type="protein sequence ID" value="AJE46408.1"/>
    <property type="molecule type" value="Genomic_DNA"/>
</dbReference>
<keyword evidence="2" id="KW-1185">Reference proteome</keyword>